<reference evidence="5 6" key="1">
    <citation type="journal article" date="2020" name="Microb. Ecol.">
        <title>Ecogenomics of the Marine Benthic Filamentous Cyanobacterium Adonisia.</title>
        <authorList>
            <person name="Walter J.M."/>
            <person name="Coutinho F.H."/>
            <person name="Leomil L."/>
            <person name="Hargreaves P.I."/>
            <person name="Campeao M.E."/>
            <person name="Vieira V.V."/>
            <person name="Silva B.S."/>
            <person name="Fistarol G.O."/>
            <person name="Salomon P.S."/>
            <person name="Sawabe T."/>
            <person name="Mino S."/>
            <person name="Hosokawa M."/>
            <person name="Miyashita H."/>
            <person name="Maruyama F."/>
            <person name="van Verk M.C."/>
            <person name="Dutilh B.E."/>
            <person name="Thompson C.C."/>
            <person name="Thompson F.L."/>
        </authorList>
    </citation>
    <scope>NUCLEOTIDE SEQUENCE [LARGE SCALE GENOMIC DNA]</scope>
    <source>
        <strain evidence="5 6">CCMR0081</strain>
    </source>
</reference>
<proteinExistence type="predicted"/>
<dbReference type="Gene3D" id="1.25.40.10">
    <property type="entry name" value="Tetratricopeptide repeat domain"/>
    <property type="match status" value="2"/>
</dbReference>
<keyword evidence="2" id="KW-0378">Hydrolase</keyword>
<dbReference type="SUPFAM" id="SSF49785">
    <property type="entry name" value="Galactose-binding domain-like"/>
    <property type="match status" value="1"/>
</dbReference>
<dbReference type="InterPro" id="IPR008638">
    <property type="entry name" value="FhaB/CdiA-like_TPS"/>
</dbReference>
<dbReference type="InterPro" id="IPR011990">
    <property type="entry name" value="TPR-like_helical_dom_sf"/>
</dbReference>
<dbReference type="GO" id="GO:0004252">
    <property type="term" value="F:serine-type endopeptidase activity"/>
    <property type="evidence" value="ECO:0007669"/>
    <property type="project" value="InterPro"/>
</dbReference>
<dbReference type="InterPro" id="IPR012334">
    <property type="entry name" value="Pectin_lyas_fold"/>
</dbReference>
<dbReference type="EMBL" id="QXHD01000004">
    <property type="protein sequence ID" value="NEZ56961.1"/>
    <property type="molecule type" value="Genomic_DNA"/>
</dbReference>
<dbReference type="Gene3D" id="2.60.120.260">
    <property type="entry name" value="Galactose-binding domain-like"/>
    <property type="match status" value="1"/>
</dbReference>
<dbReference type="PROSITE" id="PS51829">
    <property type="entry name" value="P_HOMO_B"/>
    <property type="match status" value="1"/>
</dbReference>
<dbReference type="SUPFAM" id="SSF51126">
    <property type="entry name" value="Pectin lyase-like"/>
    <property type="match status" value="3"/>
</dbReference>
<dbReference type="Pfam" id="PF12770">
    <property type="entry name" value="CHAT"/>
    <property type="match status" value="1"/>
</dbReference>
<evidence type="ECO:0000259" key="4">
    <source>
        <dbReference type="PROSITE" id="PS51829"/>
    </source>
</evidence>
<protein>
    <submittedName>
        <fullName evidence="5">CHAT domain-containing protein</fullName>
    </submittedName>
</protein>
<dbReference type="Pfam" id="PF05860">
    <property type="entry name" value="TPS"/>
    <property type="match status" value="1"/>
</dbReference>
<keyword evidence="1" id="KW-0645">Protease</keyword>
<feature type="compositionally biased region" description="Low complexity" evidence="3">
    <location>
        <begin position="996"/>
        <end position="1008"/>
    </location>
</feature>
<feature type="region of interest" description="Disordered" evidence="3">
    <location>
        <begin position="1391"/>
        <end position="1411"/>
    </location>
</feature>
<dbReference type="InterPro" id="IPR024983">
    <property type="entry name" value="CHAT_dom"/>
</dbReference>
<dbReference type="InterPro" id="IPR011050">
    <property type="entry name" value="Pectin_lyase_fold/virulence"/>
</dbReference>
<feature type="compositionally biased region" description="Low complexity" evidence="3">
    <location>
        <begin position="1391"/>
        <end position="1406"/>
    </location>
</feature>
<evidence type="ECO:0000313" key="5">
    <source>
        <dbReference type="EMBL" id="NEZ56961.1"/>
    </source>
</evidence>
<evidence type="ECO:0000313" key="6">
    <source>
        <dbReference type="Proteomes" id="UP000481033"/>
    </source>
</evidence>
<dbReference type="Proteomes" id="UP000481033">
    <property type="component" value="Unassembled WGS sequence"/>
</dbReference>
<dbReference type="GO" id="GO:0006508">
    <property type="term" value="P:proteolysis"/>
    <property type="evidence" value="ECO:0007669"/>
    <property type="project" value="UniProtKB-KW"/>
</dbReference>
<dbReference type="Gene3D" id="2.160.20.10">
    <property type="entry name" value="Single-stranded right-handed beta-helix, Pectin lyase-like"/>
    <property type="match status" value="4"/>
</dbReference>
<evidence type="ECO:0000256" key="3">
    <source>
        <dbReference type="SAM" id="MobiDB-lite"/>
    </source>
</evidence>
<dbReference type="SUPFAM" id="SSF48452">
    <property type="entry name" value="TPR-like"/>
    <property type="match status" value="2"/>
</dbReference>
<feature type="domain" description="P/Homo B" evidence="4">
    <location>
        <begin position="524"/>
        <end position="676"/>
    </location>
</feature>
<name>A0A6M0RMN8_9CYAN</name>
<accession>A0A6M0RMN8</accession>
<dbReference type="PANTHER" id="PTHR10098">
    <property type="entry name" value="RAPSYN-RELATED"/>
    <property type="match status" value="1"/>
</dbReference>
<dbReference type="NCBIfam" id="TIGR01901">
    <property type="entry name" value="adhes_NPXG"/>
    <property type="match status" value="1"/>
</dbReference>
<comment type="caution">
    <text evidence="5">The sequence shown here is derived from an EMBL/GenBank/DDBJ whole genome shotgun (WGS) entry which is preliminary data.</text>
</comment>
<sequence length="2991" mass="306029">MMGKSRTIKGNFSKLLGWKILSTVLTLQKVMIDFRGASENQNSNMSSSQKSTHIKDQQHSEKLKQLLILSFCSLLPTRPALAQLIPDATTNTQIQPNVNVRGLPSDLIEGGTIRSDNLFHSFQEFNIAPGQAVYFANPLDISNIFSRITGQNTSSIDGTLGVLGSANLFLLNPNGIIFGPSASLDIPGSFTASTAEAFTFGDDVEFSATNPQAPPLLTLSVTPGVQLGQGDITNAGSLAVPSGQTLTLQGRNITHTGDLMVPGGTVGLFGETVGVLDSALIDVSESNGGGTVLIGGLLQGANPELNAQRTFIGPNTRIIANALQSGNGGTVAIWSDQVTGFYGDITARGANNPVQFSNGGFVEVSSGGHLIFRGAVDTTAPFGQTGILLLDPTTITIANGTADSAADGTDSFAGNASGLAGQVLSAPLSAINDVSPSTIFESELEGLSGDTDVILEATDGITVEDLADNQLRFSNGTGRIAFIADANGDGIGDVVMLDLQDTLATNGRDLTISGANFLLGNIDTSTLSEEITVDVDAGGPIPATGTSGSAQFSFTVPDGVGTVDDLDVRFSAAHTFDADLTVTLTSPDDDSLILFDRVGGNGDNFQDTLFDDDAPGSINDGTAPFLGTLRPNEDLDLFAGNVADGVWILDIVDNVGGDSGELFQAGDFAPWGEAAGTQLLFAILTEGNGGALELRSTGDILANDITTSGVGAEGQGGSVVIDAGGALSLTNINTSASGGGGDIAIASQGNISINDFNTVAQTFGGIGDVVGGDSGNITIAGQGNVAIGNGNTSMQTFGGTDNVFGGDSGNIEISAQGSILTGDLTTGATTFSSNADNVVEGRGGNITLSTALGNISANRLDTYAQGMSGNTLTGADSGDIILSSTSGDIQVSSLGTFSNDFASGDIIDIGERGDITITTTSGNVDISNIVSRLLATGNNITGGGGGDLSVSTISGDVTLGSMTAISQVYGDNVTGGFGGNITIASDSGNLDIGPLSSDSRVRSSSSNSAGGTGGDVRLSTGTGTISSDDIITSSNGAGGQGGAVVIEGELLSLANIDTSASGDGGDIEIASQSGVTTGDLITEARTLGGSANVVGGDGGDITIASQGNLLTGDLTTSVITFSSGDNIVAGSGGNIALSTTSGDILTGTLTTDTNSTGGNLTAGEGGDITLSTTSGNIQIPSILTISRAIADDDIVTGNGGDIAITTTSGNIDISNANARTIAGGDNATGGSGGVFFVSTLSGDVTLGSITSTSNISGETVSGGSGGNLNVFTNSGNIDVGGVSLNSTTSNSSSSSAVVSGGTGGDILLSTVTGNISSRSLQATTIISGNTENLIAGTGGQVEIASEAGTINLQTINTSTSQSSSTGTLMGGRGGDISITNRTGDILVTSGLETSSNTSSSAQTAPTIVGGDGGNISITNDVGDITTQVLRTFASTSSSTGSTQGGDGGSITLSSNSGDITVTDSISTFASLNAADSDDAVGGDGGDLSIFSNSGEIDLNVPISTFSFSEAGASGNGGDISLITEQGNILGTNVLTGEALSLRSFSISENAAGSGSGGQVILSAQDLISGLDILTVSSQGQAGNLLVNGTGDLLLDNVDLITSATVSVNIGSGPPLIIEIDGIGESGDVDIIGNGDLTLGNSSIISSAQGIRDAGDVRITSPGLITIQDETQISSNTVSSGAAGDISINSDTEILVTGDNTFLSAVTDAQGSAGNILLNAPQLTLADNARITATATATATGIEGSGSITLNASSMDLAGEVGVFAETEGQTPAGTLTLQPFDTNFGQGAAVLDPELSILLAPGANISASTSGQGQGGSLQVFAPEAITIAGPGRLAVESRGVGDAGDIEIETQQLTLTDDVEISASTFGTLPLPNTGTSGFSSPGDAGDIRVNVDTANITNGATIQTNTEGIGNAGSIDVNVSDTLRLNGGAIAANTTSTSTGRGGNINVTANTARLSNGSITVNSQGEGQGGDISVDADLLSLRNQSDISATTASTDGGNISIQAEDALILADRSEINATAGTAAAGGDGGNIDINAQFIVALREGQNRITAEAFQGNGGNINIVTIALLGTEVLDISASSQFGLDGEVSINSPNLDPARGLTQLPTNLTDASNQIANACAIDQQGQAQFVVTGRGGLPTTPASLATSFYLLSDLGVRQIPVISQTPQPKEVKFGNPHENVVEPANSVNHLLQQAARAYHRADYVQAINQWQQAATQVSSDDDPSTYAAILSNLSLAHAQLGDWQRANAAIVASQQLLTPDVVTPQLLAQVLNARASLNLGQGNTQMAITDWQQAAAIYDHIGDRSGYQQAQLNQVQVLQSRGLYRQAQAQLQDIWASLENEPPSSEKAILLLTWGNSLRISGELSQAKSTLETALAIAQQLNQPGLTSRILLNLGHATQADQALAYYQQAFAIAPTALSRFQASISQLRLQANQDPAAAQHLWANLKPTIQQSQLPTSHEAMYAQLNLVHTVLNSSLEPVPAHLLSLLDQIAQQSQILQDPVAEAYTLGYQGEIYRQQQQWQQAEALTQKAFRQAQTLQLPEVIYPVALQLGRLHKTQGKRAQAIDAYGAAIDALEILRKDLIATSDDVQFTFRDDVEPIYREFVKLLLSDNTSHSPQENDLRKARELIEALQVAEINDYFQDACVQGSSTFADEIDPAAAVIYPILLEERLDVIISVGGNLTHYSQPVSSHEVETTIQQLLGSLTSPIRARRTSTTQQLQQVYDWIIRPAEADLEQQNIENLVFVADGVLRTLPLTTLHDGEHYLIEKYNVVLSPGLSLLDPQPLPQQGLNMLVGGLSEARSGFPALPFVPEEVQDVTAQIPNNQVLLNQTLTQPNLLNSLKTAPANVVHLATHGEFGATAEDTFILTWEGKLTMEEMSHVLRARNSSDLSPVELLVFSACKTASGDSRAVLGIAGTAIRSGVRSTLAGLWAINDQAAAAFMGEFYQALAQPGVTKAEAFRQAQLTLMQDPELASPYFWSPFVLVGNWL</sequence>
<dbReference type="InterPro" id="IPR002884">
    <property type="entry name" value="P_dom"/>
</dbReference>
<dbReference type="InterPro" id="IPR019734">
    <property type="entry name" value="TPR_rpt"/>
</dbReference>
<evidence type="ECO:0000256" key="1">
    <source>
        <dbReference type="ARBA" id="ARBA00022670"/>
    </source>
</evidence>
<dbReference type="SMART" id="SM00912">
    <property type="entry name" value="Haemagg_act"/>
    <property type="match status" value="1"/>
</dbReference>
<dbReference type="SMART" id="SM00028">
    <property type="entry name" value="TPR"/>
    <property type="match status" value="5"/>
</dbReference>
<organism evidence="5 6">
    <name type="scientific">Adonisia turfae CCMR0081</name>
    <dbReference type="NCBI Taxonomy" id="2292702"/>
    <lineage>
        <taxon>Bacteria</taxon>
        <taxon>Bacillati</taxon>
        <taxon>Cyanobacteriota</taxon>
        <taxon>Adonisia</taxon>
        <taxon>Adonisia turfae</taxon>
    </lineage>
</organism>
<dbReference type="Pfam" id="PF01483">
    <property type="entry name" value="P_proprotein"/>
    <property type="match status" value="1"/>
</dbReference>
<dbReference type="InterPro" id="IPR008979">
    <property type="entry name" value="Galactose-bd-like_sf"/>
</dbReference>
<gene>
    <name evidence="5" type="ORF">DXZ20_14985</name>
</gene>
<keyword evidence="6" id="KW-1185">Reference proteome</keyword>
<evidence type="ECO:0000256" key="2">
    <source>
        <dbReference type="ARBA" id="ARBA00022801"/>
    </source>
</evidence>
<feature type="region of interest" description="Disordered" evidence="3">
    <location>
        <begin position="994"/>
        <end position="1020"/>
    </location>
</feature>